<name>A0AC34R9D5_9BILA</name>
<evidence type="ECO:0000313" key="2">
    <source>
        <dbReference type="WBParaSite" id="JU765_v2.g4887.t1"/>
    </source>
</evidence>
<sequence length="316" mass="36141">LFQREFEKLLKQEAVKVLMGTIKDNPHFSKGKFVIVGSTINGTAATKSDLDLHFCMNVPNDRMPSLKQLCEHLKRQRCVTSVYPIFLTTVPIVQVVLNPPYDLLRIEISIDSCHAVHTTHLVRHYMKMDYRARYLAFLVKEWAVNQNIRTPSNGTMSGISLVIMVIHFLQCCCNPPILPNLQFTRQDLFSNNIPTERLVEIEDASSLFPCQMPSNDATLGELFIAFFEYYSNFGFDQNGISLEHGGIISRDELSVETDRRGMYVDEPFAHFNTLRSLVDYDLVLQSIKDAFHLLNGHKLNEAAPDFKILMHQKNSL</sequence>
<dbReference type="Proteomes" id="UP000887576">
    <property type="component" value="Unplaced"/>
</dbReference>
<dbReference type="WBParaSite" id="JU765_v2.g4887.t1">
    <property type="protein sequence ID" value="JU765_v2.g4887.t1"/>
    <property type="gene ID" value="JU765_v2.g4887"/>
</dbReference>
<evidence type="ECO:0000313" key="1">
    <source>
        <dbReference type="Proteomes" id="UP000887576"/>
    </source>
</evidence>
<reference evidence="2" key="1">
    <citation type="submission" date="2022-11" db="UniProtKB">
        <authorList>
            <consortium name="WormBaseParasite"/>
        </authorList>
    </citation>
    <scope>IDENTIFICATION</scope>
</reference>
<accession>A0AC34R9D5</accession>
<proteinExistence type="predicted"/>
<organism evidence="1 2">
    <name type="scientific">Panagrolaimus sp. JU765</name>
    <dbReference type="NCBI Taxonomy" id="591449"/>
    <lineage>
        <taxon>Eukaryota</taxon>
        <taxon>Metazoa</taxon>
        <taxon>Ecdysozoa</taxon>
        <taxon>Nematoda</taxon>
        <taxon>Chromadorea</taxon>
        <taxon>Rhabditida</taxon>
        <taxon>Tylenchina</taxon>
        <taxon>Panagrolaimomorpha</taxon>
        <taxon>Panagrolaimoidea</taxon>
        <taxon>Panagrolaimidae</taxon>
        <taxon>Panagrolaimus</taxon>
    </lineage>
</organism>
<protein>
    <submittedName>
        <fullName evidence="2">PAP-associated domain-containing protein</fullName>
    </submittedName>
</protein>